<dbReference type="Gene3D" id="3.30.70.360">
    <property type="match status" value="1"/>
</dbReference>
<dbReference type="NCBIfam" id="TIGR01891">
    <property type="entry name" value="amidohydrolases"/>
    <property type="match status" value="1"/>
</dbReference>
<dbReference type="SUPFAM" id="SSF55031">
    <property type="entry name" value="Bacterial exopeptidase dimerisation domain"/>
    <property type="match status" value="1"/>
</dbReference>
<dbReference type="PIRSF" id="PIRSF037226">
    <property type="entry name" value="Amidohydrolase_ACY1L2_prd"/>
    <property type="match status" value="1"/>
</dbReference>
<dbReference type="PANTHER" id="PTHR30575">
    <property type="entry name" value="PEPTIDASE M20"/>
    <property type="match status" value="1"/>
</dbReference>
<dbReference type="EMBL" id="BMAW01016453">
    <property type="protein sequence ID" value="GFT49074.1"/>
    <property type="molecule type" value="Genomic_DNA"/>
</dbReference>
<feature type="domain" description="Peptidase M20 dimerisation" evidence="2">
    <location>
        <begin position="138"/>
        <end position="230"/>
    </location>
</feature>
<dbReference type="AlphaFoldDB" id="A0A8X6TRV3"/>
<proteinExistence type="inferred from homology"/>
<dbReference type="FunFam" id="3.30.70.360:FF:000004">
    <property type="entry name" value="Peptidase M20 domain-containing protein 2"/>
    <property type="match status" value="1"/>
</dbReference>
<dbReference type="PANTHER" id="PTHR30575:SF0">
    <property type="entry name" value="XAA-ARG DIPEPTIDASE"/>
    <property type="match status" value="1"/>
</dbReference>
<comment type="caution">
    <text evidence="3">The sequence shown here is derived from an EMBL/GenBank/DDBJ whole genome shotgun (WGS) entry which is preliminary data.</text>
</comment>
<evidence type="ECO:0000313" key="4">
    <source>
        <dbReference type="Proteomes" id="UP000887013"/>
    </source>
</evidence>
<dbReference type="Gene3D" id="3.40.630.10">
    <property type="entry name" value="Zn peptidases"/>
    <property type="match status" value="1"/>
</dbReference>
<dbReference type="InterPro" id="IPR052030">
    <property type="entry name" value="Peptidase_M20/M20A_hydrolases"/>
</dbReference>
<accession>A0A8X6TRV3</accession>
<dbReference type="InterPro" id="IPR036264">
    <property type="entry name" value="Bact_exopeptidase_dim_dom"/>
</dbReference>
<dbReference type="InterPro" id="IPR011650">
    <property type="entry name" value="Peptidase_M20_dimer"/>
</dbReference>
<sequence length="362" mass="39039">MSKLVPLVLCCLQNSPKEALVEKHTSYQTLKAEHLSKGGPVIAIILEYDALPGIGHACGHNLIAEAGLAAGLAIKEVMEADPKLEGKLLVLGTPAEERRGGKIDLLDAGVFQGVDAAMMVHPSMYNATFPSSLSRLLMDVHFKGKEAHASAFPWEGRNALDAAVAAYQNIALLRQHMKPSNRVHVIITKGGVAPNVIPAEAALQIYVRSASRAELKDLTARIKECVKSGAAAAGCSVYIECDEKLCYENLVNNKVMGNIYDIYAPRLGLHPTDFSRREVPSASTDMGNVSHVIPSIQTVYDINTEIANHTKEFTEVSGNVRAQGPTLSAAKALAMTALTLMKFPDILEEAKKQFMKDIDEGL</sequence>
<evidence type="ECO:0000313" key="3">
    <source>
        <dbReference type="EMBL" id="GFT49074.1"/>
    </source>
</evidence>
<dbReference type="Proteomes" id="UP000887013">
    <property type="component" value="Unassembled WGS sequence"/>
</dbReference>
<evidence type="ECO:0000256" key="1">
    <source>
        <dbReference type="PIRNR" id="PIRNR037226"/>
    </source>
</evidence>
<dbReference type="GO" id="GO:0016805">
    <property type="term" value="F:dipeptidase activity"/>
    <property type="evidence" value="ECO:0007669"/>
    <property type="project" value="InterPro"/>
</dbReference>
<dbReference type="InterPro" id="IPR017439">
    <property type="entry name" value="Amidohydrolase"/>
</dbReference>
<protein>
    <recommendedName>
        <fullName evidence="1">Peptidase M20 domain-containing protein 2</fullName>
    </recommendedName>
</protein>
<gene>
    <name evidence="3" type="primary">Pm20d2</name>
    <name evidence="3" type="ORF">NPIL_565121</name>
</gene>
<evidence type="ECO:0000259" key="2">
    <source>
        <dbReference type="Pfam" id="PF07687"/>
    </source>
</evidence>
<keyword evidence="4" id="KW-1185">Reference proteome</keyword>
<reference evidence="3" key="1">
    <citation type="submission" date="2020-08" db="EMBL/GenBank/DDBJ databases">
        <title>Multicomponent nature underlies the extraordinary mechanical properties of spider dragline silk.</title>
        <authorList>
            <person name="Kono N."/>
            <person name="Nakamura H."/>
            <person name="Mori M."/>
            <person name="Yoshida Y."/>
            <person name="Ohtoshi R."/>
            <person name="Malay A.D."/>
            <person name="Moran D.A.P."/>
            <person name="Tomita M."/>
            <person name="Numata K."/>
            <person name="Arakawa K."/>
        </authorList>
    </citation>
    <scope>NUCLEOTIDE SEQUENCE</scope>
</reference>
<dbReference type="InterPro" id="IPR017144">
    <property type="entry name" value="Xaa-Arg_dipeptidase"/>
</dbReference>
<organism evidence="3 4">
    <name type="scientific">Nephila pilipes</name>
    <name type="common">Giant wood spider</name>
    <name type="synonym">Nephila maculata</name>
    <dbReference type="NCBI Taxonomy" id="299642"/>
    <lineage>
        <taxon>Eukaryota</taxon>
        <taxon>Metazoa</taxon>
        <taxon>Ecdysozoa</taxon>
        <taxon>Arthropoda</taxon>
        <taxon>Chelicerata</taxon>
        <taxon>Arachnida</taxon>
        <taxon>Araneae</taxon>
        <taxon>Araneomorphae</taxon>
        <taxon>Entelegynae</taxon>
        <taxon>Araneoidea</taxon>
        <taxon>Nephilidae</taxon>
        <taxon>Nephila</taxon>
    </lineage>
</organism>
<dbReference type="Pfam" id="PF07687">
    <property type="entry name" value="M20_dimer"/>
    <property type="match status" value="1"/>
</dbReference>
<dbReference type="OrthoDB" id="6119954at2759"/>
<dbReference type="SUPFAM" id="SSF53187">
    <property type="entry name" value="Zn-dependent exopeptidases"/>
    <property type="match status" value="1"/>
</dbReference>
<name>A0A8X6TRV3_NEPPI</name>
<comment type="similarity">
    <text evidence="1">Belongs to the peptidase M20A family.</text>
</comment>